<dbReference type="EMBL" id="JADFTS010000002">
    <property type="protein sequence ID" value="KAF9619579.1"/>
    <property type="molecule type" value="Genomic_DNA"/>
</dbReference>
<keyword evidence="1" id="KW-1133">Transmembrane helix</keyword>
<dbReference type="Pfam" id="PF03140">
    <property type="entry name" value="DUF247"/>
    <property type="match status" value="1"/>
</dbReference>
<feature type="transmembrane region" description="Helical" evidence="1">
    <location>
        <begin position="399"/>
        <end position="423"/>
    </location>
</feature>
<dbReference type="Proteomes" id="UP000631114">
    <property type="component" value="Unassembled WGS sequence"/>
</dbReference>
<proteinExistence type="predicted"/>
<evidence type="ECO:0000313" key="3">
    <source>
        <dbReference type="Proteomes" id="UP000631114"/>
    </source>
</evidence>
<keyword evidence="3" id="KW-1185">Reference proteome</keyword>
<name>A0A835ILU5_9MAGN</name>
<comment type="caution">
    <text evidence="2">The sequence shown here is derived from an EMBL/GenBank/DDBJ whole genome shotgun (WGS) entry which is preliminary data.</text>
</comment>
<keyword evidence="1" id="KW-0812">Transmembrane</keyword>
<evidence type="ECO:0000256" key="1">
    <source>
        <dbReference type="SAM" id="Phobius"/>
    </source>
</evidence>
<dbReference type="InterPro" id="IPR004158">
    <property type="entry name" value="DUF247_pln"/>
</dbReference>
<dbReference type="OrthoDB" id="1846188at2759"/>
<reference evidence="2 3" key="1">
    <citation type="submission" date="2020-10" db="EMBL/GenBank/DDBJ databases">
        <title>The Coptis chinensis genome and diversification of protoberbering-type alkaloids.</title>
        <authorList>
            <person name="Wang B."/>
            <person name="Shu S."/>
            <person name="Song C."/>
            <person name="Liu Y."/>
        </authorList>
    </citation>
    <scope>NUCLEOTIDE SEQUENCE [LARGE SCALE GENOMIC DNA]</scope>
    <source>
        <strain evidence="2">HL-2020</strain>
        <tissue evidence="2">Leaf</tissue>
    </source>
</reference>
<sequence>MAEMNWVVDVNEKLGEFDISKEMEHWKKQSIYRVPACVTDLNKKAYKPQAVSFGPYHHGEEDLELMEGHKQRALLHFLKRSKKSIETCIETLGGRVQELMDSYDWIDHMWHDKNIFLQLMILDGCFMLEVLRSVSGITSDYAYNDPIFSHHGKIHIMPHIRRDMLMLQNQLPMLLLEILHSIETGKEKNEEFLNKMILKFCSPNQEFHTMGPCLHVLDVYRKSLLQDPHKKSRHRKKSPSLVHESTGDIIRSAVELHEAGIRFKTSKTTSLRDISFRGGILSLPMIVVDDTTESTFLNLMAFERVHVGVGNDVTSYVFFMDNIIDSAKDVSLLHAKEIIQNAIGSDKAVAKLFNSLSKDVTLDPESSLDKVHKKVNDYCKKKWNEWRANLIHTYFRSPWAILSLVAAIFLVALTVLQTVYTIYPVYRNDSSPPSESFILPHAPTPSPQ</sequence>
<accession>A0A835ILU5</accession>
<dbReference type="PANTHER" id="PTHR31170:SF18">
    <property type="entry name" value="(WILD MALAYSIAN BANANA) HYPOTHETICAL PROTEIN"/>
    <property type="match status" value="1"/>
</dbReference>
<gene>
    <name evidence="2" type="ORF">IFM89_007406</name>
</gene>
<organism evidence="2 3">
    <name type="scientific">Coptis chinensis</name>
    <dbReference type="NCBI Taxonomy" id="261450"/>
    <lineage>
        <taxon>Eukaryota</taxon>
        <taxon>Viridiplantae</taxon>
        <taxon>Streptophyta</taxon>
        <taxon>Embryophyta</taxon>
        <taxon>Tracheophyta</taxon>
        <taxon>Spermatophyta</taxon>
        <taxon>Magnoliopsida</taxon>
        <taxon>Ranunculales</taxon>
        <taxon>Ranunculaceae</taxon>
        <taxon>Coptidoideae</taxon>
        <taxon>Coptis</taxon>
    </lineage>
</organism>
<dbReference type="PANTHER" id="PTHR31170">
    <property type="entry name" value="BNAC04G53230D PROTEIN"/>
    <property type="match status" value="1"/>
</dbReference>
<keyword evidence="1" id="KW-0472">Membrane</keyword>
<dbReference type="AlphaFoldDB" id="A0A835ILU5"/>
<evidence type="ECO:0000313" key="2">
    <source>
        <dbReference type="EMBL" id="KAF9619579.1"/>
    </source>
</evidence>
<protein>
    <submittedName>
        <fullName evidence="2">Uncharacterized protein</fullName>
    </submittedName>
</protein>